<dbReference type="PIRSF" id="PIRSF026631">
    <property type="entry name" value="UCP026631"/>
    <property type="match status" value="1"/>
</dbReference>
<keyword evidence="1" id="KW-0472">Membrane</keyword>
<dbReference type="AlphaFoldDB" id="A0AAW7YU40"/>
<evidence type="ECO:0000259" key="2">
    <source>
        <dbReference type="Pfam" id="PF03703"/>
    </source>
</evidence>
<dbReference type="PANTHER" id="PTHR34473">
    <property type="entry name" value="UPF0699 TRANSMEMBRANE PROTEIN YDBS"/>
    <property type="match status" value="1"/>
</dbReference>
<feature type="transmembrane region" description="Helical" evidence="1">
    <location>
        <begin position="196"/>
        <end position="216"/>
    </location>
</feature>
<keyword evidence="1" id="KW-1133">Transmembrane helix</keyword>
<evidence type="ECO:0000313" key="3">
    <source>
        <dbReference type="EMBL" id="MDO6574689.1"/>
    </source>
</evidence>
<protein>
    <submittedName>
        <fullName evidence="3">PH domain-containing protein</fullName>
    </submittedName>
</protein>
<evidence type="ECO:0000256" key="1">
    <source>
        <dbReference type="SAM" id="Phobius"/>
    </source>
</evidence>
<feature type="transmembrane region" description="Helical" evidence="1">
    <location>
        <begin position="12"/>
        <end position="34"/>
    </location>
</feature>
<keyword evidence="1" id="KW-0812">Transmembrane</keyword>
<name>A0AAW7YU40_9STAP</name>
<dbReference type="Proteomes" id="UP001170310">
    <property type="component" value="Unassembled WGS sequence"/>
</dbReference>
<organism evidence="3 4">
    <name type="scientific">Staphylococcus pasteuri_A</name>
    <dbReference type="NCBI Taxonomy" id="3062664"/>
    <lineage>
        <taxon>Bacteria</taxon>
        <taxon>Bacillati</taxon>
        <taxon>Bacillota</taxon>
        <taxon>Bacilli</taxon>
        <taxon>Bacillales</taxon>
        <taxon>Staphylococcaceae</taxon>
        <taxon>Staphylococcus</taxon>
    </lineage>
</organism>
<feature type="domain" description="YdbS-like PH" evidence="2">
    <location>
        <begin position="68"/>
        <end position="143"/>
    </location>
</feature>
<feature type="domain" description="YdbS-like PH" evidence="2">
    <location>
        <begin position="267"/>
        <end position="344"/>
    </location>
</feature>
<reference evidence="3" key="1">
    <citation type="submission" date="2023-07" db="EMBL/GenBank/DDBJ databases">
        <title>Genome content predicts the carbon catabolic preferences of heterotrophic bacteria.</title>
        <authorList>
            <person name="Gralka M."/>
        </authorList>
    </citation>
    <scope>NUCLEOTIDE SEQUENCE</scope>
    <source>
        <strain evidence="3">E2R20</strain>
    </source>
</reference>
<dbReference type="RefSeq" id="WP_046466912.1">
    <property type="nucleotide sequence ID" value="NZ_JAUOQO010000010.1"/>
</dbReference>
<gene>
    <name evidence="3" type="ORF">Q4528_11115</name>
</gene>
<dbReference type="Pfam" id="PF03703">
    <property type="entry name" value="bPH_2"/>
    <property type="match status" value="2"/>
</dbReference>
<accession>A0AAW7YU40</accession>
<dbReference type="PANTHER" id="PTHR34473:SF2">
    <property type="entry name" value="UPF0699 TRANSMEMBRANE PROTEIN YDBT"/>
    <property type="match status" value="1"/>
</dbReference>
<feature type="transmembrane region" description="Helical" evidence="1">
    <location>
        <begin position="379"/>
        <end position="397"/>
    </location>
</feature>
<evidence type="ECO:0000313" key="4">
    <source>
        <dbReference type="Proteomes" id="UP001170310"/>
    </source>
</evidence>
<keyword evidence="4" id="KW-1185">Reference proteome</keyword>
<feature type="transmembrane region" description="Helical" evidence="1">
    <location>
        <begin position="403"/>
        <end position="420"/>
    </location>
</feature>
<dbReference type="InterPro" id="IPR005182">
    <property type="entry name" value="YdbS-like_PH"/>
</dbReference>
<feature type="transmembrane region" description="Helical" evidence="1">
    <location>
        <begin position="236"/>
        <end position="262"/>
    </location>
</feature>
<dbReference type="InterPro" id="IPR014529">
    <property type="entry name" value="UCP026631"/>
</dbReference>
<proteinExistence type="predicted"/>
<sequence length="510" mass="58195">MYSPQKLHPISYVSGLIEAFKQNFIVIIIFLVFNFKDFDFTNLREYIVPALLTIFFLISFIGQILKVYNTRYWIENNHFILTTGIFNKERKELDISRIQSVDTSQDIINQIVGGVQLQIKTPSDGLELSTISKTQSIEIENTIKDIQNQLSNNDEKDVNLDSYLNVDSSVDNIQGNFENDMLGQRKRVFKLSFKNLILMSLSSGAIGVALATISPIVGSFSNLIPWNRITNELFSFANAIAIVISIVVGLILILSYIVGALINLIRYYGYTMTQEGHQLKIQYGLLTKKNITVPTNRIQAVIERQSYIRKLFGFTAIHVLITSDIDEKLEDDTSSDGEIMIIPFIKRKMAYEIIHDLIPEMAFKTANLGMPWKGFHRHFLIPSIILVIIGIIGSYFWSAWSFFFIGIIIIALIIQALIYIKLSGLKLKNDELTIQKSNLFSIKRYYVKYDKIIGMEIDAHPLLIRNQLGNFAFLIAKGASHQSIGLKFKDEKTIKYLKSWYVGGDQHVEL</sequence>
<feature type="transmembrane region" description="Helical" evidence="1">
    <location>
        <begin position="46"/>
        <end position="65"/>
    </location>
</feature>
<dbReference type="EMBL" id="JAUOQO010000010">
    <property type="protein sequence ID" value="MDO6574689.1"/>
    <property type="molecule type" value="Genomic_DNA"/>
</dbReference>
<comment type="caution">
    <text evidence="3">The sequence shown here is derived from an EMBL/GenBank/DDBJ whole genome shotgun (WGS) entry which is preliminary data.</text>
</comment>